<evidence type="ECO:0000313" key="4">
    <source>
        <dbReference type="EMBL" id="OCK76319.1"/>
    </source>
</evidence>
<keyword evidence="1" id="KW-0802">TPR repeat</keyword>
<sequence>MSDSIDSEAGDQALNCPSFQRAGSWLPISIANEAIQPNSHHDFLTFLGVTQQCQFDFFPITWHPALENIGEGTTAEIREALIDVQMSYAFKRFFMSGQDEEKLFLHLISEVSILGLDNIRDHPNIIKLEGVAWDIQDYGKVWPVLVFEKTVHGDLGTFFASEPGRSLPIQEKLKLCIDIGTALRVLNEYHVIHGDLGNRNILVFEVSPGNFVAKVSDFGYSSMVPGTGSVYLPRTKPWYAPEWHHRAFPLLQAVKMDIFSYGLLCLWILFQDVQDFPTMNDLEVIKGKKGLLDLSDRLIANAIGLCTMEKTNLGSFFRLTLAYDQDARTDDFSALIQLLSNNSPTPYSAATKSEIRSSFPNGEFSIVRSIMQFYFGDIRIRRYVADCLETAAVSSSSGGMYSGSVLQNVLFQLALCYEIGFGVRRSREKSVVYLTQSGMTRADLDDQISLIKDAGSQNFYFQNSSFRKFRQNGFTLEIDYDRHYDKHEQLDAQEAEYRQEINDIETVFGSKSPITIILKSRLSQILNAHGRWTQCEELSIELLSASVEVFGKENATTIAAMEDLAAVFWNQGRLNDAEKLEREAVELSKVVNGPDHPQTLTKIVGLASTLREIGQWEEAENLFIYANEKHQSLLGTDNPIFLTSKAGLAWLYRSQGRLIEAEKLEIEVFESRKRVLGPDHPDTLSSMSNLGNTLMGQGRWEEGHKLFSLVIEKSTAVLGENHPDTMSSMSHFASGLAAQGFWDEAEKIERQVLERSLRVLGPEHPDTLTLLYGLALSCRKRGKWEEAEELIQRVIQQQAKSLGPDSIKTIASMAVLASIFSAQGQLAKAEDLAIRVTERRKAVLGIRHPDTLQSMSHLGSVFLDEGQYERAEELFQEVMRNSDVLGAEHPDTLANLAGLASVHMKRGQLKMAENLYIQLLEIYIRVQGEEHPDTQAVAANLALTYRHQGRMEEAKTQEVKLLKISSRVLGDEHPDTLVTMANLAMTLAQLQEWEEARRVGSKAMELMLKTLGPDNPDALASMHNMAQILFWQGSLDEAERLCIQVVKGRQKVLGEDHPDTVSSAVKLNDIWRRKSDITGHD</sequence>
<proteinExistence type="predicted"/>
<evidence type="ECO:0000259" key="3">
    <source>
        <dbReference type="PROSITE" id="PS50011"/>
    </source>
</evidence>
<dbReference type="SUPFAM" id="SSF56112">
    <property type="entry name" value="Protein kinase-like (PK-like)"/>
    <property type="match status" value="1"/>
</dbReference>
<dbReference type="SUPFAM" id="SSF48452">
    <property type="entry name" value="TPR-like"/>
    <property type="match status" value="4"/>
</dbReference>
<keyword evidence="5" id="KW-1185">Reference proteome</keyword>
<dbReference type="InterPro" id="IPR000719">
    <property type="entry name" value="Prot_kinase_dom"/>
</dbReference>
<keyword evidence="2" id="KW-0547">Nucleotide-binding</keyword>
<dbReference type="InterPro" id="IPR017441">
    <property type="entry name" value="Protein_kinase_ATP_BS"/>
</dbReference>
<dbReference type="Pfam" id="PF07714">
    <property type="entry name" value="PK_Tyr_Ser-Thr"/>
    <property type="match status" value="1"/>
</dbReference>
<organism evidence="4 5">
    <name type="scientific">Lepidopterella palustris CBS 459.81</name>
    <dbReference type="NCBI Taxonomy" id="1314670"/>
    <lineage>
        <taxon>Eukaryota</taxon>
        <taxon>Fungi</taxon>
        <taxon>Dikarya</taxon>
        <taxon>Ascomycota</taxon>
        <taxon>Pezizomycotina</taxon>
        <taxon>Dothideomycetes</taxon>
        <taxon>Pleosporomycetidae</taxon>
        <taxon>Mytilinidiales</taxon>
        <taxon>Argynnaceae</taxon>
        <taxon>Lepidopterella</taxon>
    </lineage>
</organism>
<dbReference type="PROSITE" id="PS00107">
    <property type="entry name" value="PROTEIN_KINASE_ATP"/>
    <property type="match status" value="1"/>
</dbReference>
<keyword evidence="2" id="KW-0067">ATP-binding</keyword>
<dbReference type="Gene3D" id="1.25.40.10">
    <property type="entry name" value="Tetratricopeptide repeat domain"/>
    <property type="match status" value="3"/>
</dbReference>
<reference evidence="4 5" key="1">
    <citation type="journal article" date="2016" name="Nat. Commun.">
        <title>Ectomycorrhizal ecology is imprinted in the genome of the dominant symbiotic fungus Cenococcum geophilum.</title>
        <authorList>
            <consortium name="DOE Joint Genome Institute"/>
            <person name="Peter M."/>
            <person name="Kohler A."/>
            <person name="Ohm R.A."/>
            <person name="Kuo A."/>
            <person name="Krutzmann J."/>
            <person name="Morin E."/>
            <person name="Arend M."/>
            <person name="Barry K.W."/>
            <person name="Binder M."/>
            <person name="Choi C."/>
            <person name="Clum A."/>
            <person name="Copeland A."/>
            <person name="Grisel N."/>
            <person name="Haridas S."/>
            <person name="Kipfer T."/>
            <person name="LaButti K."/>
            <person name="Lindquist E."/>
            <person name="Lipzen A."/>
            <person name="Maire R."/>
            <person name="Meier B."/>
            <person name="Mihaltcheva S."/>
            <person name="Molinier V."/>
            <person name="Murat C."/>
            <person name="Poggeler S."/>
            <person name="Quandt C.A."/>
            <person name="Sperisen C."/>
            <person name="Tritt A."/>
            <person name="Tisserant E."/>
            <person name="Crous P.W."/>
            <person name="Henrissat B."/>
            <person name="Nehls U."/>
            <person name="Egli S."/>
            <person name="Spatafora J.W."/>
            <person name="Grigoriev I.V."/>
            <person name="Martin F.M."/>
        </authorList>
    </citation>
    <scope>NUCLEOTIDE SEQUENCE [LARGE SCALE GENOMIC DNA]</scope>
    <source>
        <strain evidence="4 5">CBS 459.81</strain>
    </source>
</reference>
<dbReference type="InterPro" id="IPR011009">
    <property type="entry name" value="Kinase-like_dom_sf"/>
</dbReference>
<protein>
    <submittedName>
        <fullName evidence="4">TPR-like protein</fullName>
    </submittedName>
</protein>
<dbReference type="AlphaFoldDB" id="A0A8E2JBC5"/>
<evidence type="ECO:0000256" key="1">
    <source>
        <dbReference type="PROSITE-ProRule" id="PRU00339"/>
    </source>
</evidence>
<dbReference type="InterPro" id="IPR019734">
    <property type="entry name" value="TPR_rpt"/>
</dbReference>
<evidence type="ECO:0000313" key="5">
    <source>
        <dbReference type="Proteomes" id="UP000250266"/>
    </source>
</evidence>
<dbReference type="EMBL" id="KV745221">
    <property type="protein sequence ID" value="OCK76319.1"/>
    <property type="molecule type" value="Genomic_DNA"/>
</dbReference>
<evidence type="ECO:0000256" key="2">
    <source>
        <dbReference type="PROSITE-ProRule" id="PRU10141"/>
    </source>
</evidence>
<dbReference type="PROSITE" id="PS50011">
    <property type="entry name" value="PROTEIN_KINASE_DOM"/>
    <property type="match status" value="1"/>
</dbReference>
<accession>A0A8E2JBC5</accession>
<dbReference type="GO" id="GO:0005524">
    <property type="term" value="F:ATP binding"/>
    <property type="evidence" value="ECO:0007669"/>
    <property type="project" value="UniProtKB-UniRule"/>
</dbReference>
<dbReference type="Proteomes" id="UP000250266">
    <property type="component" value="Unassembled WGS sequence"/>
</dbReference>
<dbReference type="PANTHER" id="PTHR46082:SF11">
    <property type="entry name" value="AAA+ ATPASE DOMAIN-CONTAINING PROTEIN-RELATED"/>
    <property type="match status" value="1"/>
</dbReference>
<dbReference type="Pfam" id="PF13374">
    <property type="entry name" value="TPR_10"/>
    <property type="match status" value="5"/>
</dbReference>
<gene>
    <name evidence="4" type="ORF">K432DRAFT_428803</name>
</gene>
<dbReference type="GO" id="GO:0004672">
    <property type="term" value="F:protein kinase activity"/>
    <property type="evidence" value="ECO:0007669"/>
    <property type="project" value="InterPro"/>
</dbReference>
<dbReference type="PANTHER" id="PTHR46082">
    <property type="entry name" value="ATP/GTP-BINDING PROTEIN-RELATED"/>
    <property type="match status" value="1"/>
</dbReference>
<dbReference type="InterPro" id="IPR001245">
    <property type="entry name" value="Ser-Thr/Tyr_kinase_cat_dom"/>
</dbReference>
<feature type="binding site" evidence="2">
    <location>
        <position position="91"/>
    </location>
    <ligand>
        <name>ATP</name>
        <dbReference type="ChEBI" id="CHEBI:30616"/>
    </ligand>
</feature>
<dbReference type="SMART" id="SM00028">
    <property type="entry name" value="TPR"/>
    <property type="match status" value="7"/>
</dbReference>
<feature type="repeat" description="TPR" evidence="1">
    <location>
        <begin position="852"/>
        <end position="885"/>
    </location>
</feature>
<dbReference type="OrthoDB" id="5986190at2759"/>
<dbReference type="Gene3D" id="1.10.510.10">
    <property type="entry name" value="Transferase(Phosphotransferase) domain 1"/>
    <property type="match status" value="1"/>
</dbReference>
<feature type="domain" description="Protein kinase" evidence="3">
    <location>
        <begin position="63"/>
        <end position="348"/>
    </location>
</feature>
<dbReference type="PROSITE" id="PS50005">
    <property type="entry name" value="TPR"/>
    <property type="match status" value="1"/>
</dbReference>
<dbReference type="Pfam" id="PF13424">
    <property type="entry name" value="TPR_12"/>
    <property type="match status" value="3"/>
</dbReference>
<dbReference type="InterPro" id="IPR011990">
    <property type="entry name" value="TPR-like_helical_dom_sf"/>
</dbReference>
<dbReference type="InterPro" id="IPR053137">
    <property type="entry name" value="NLR-like"/>
</dbReference>
<name>A0A8E2JBC5_9PEZI</name>